<sequence length="73" mass="8436">MLNRTFIILREFVRVLKEDEEKADGKSKRTTPTLISPIDNYLWNSPDASPFIRLNHTNLISVCNVAKKYTIKA</sequence>
<keyword evidence="2" id="KW-1185">Reference proteome</keyword>
<proteinExistence type="predicted"/>
<organism evidence="1 2">
    <name type="scientific">Cohnella abietis</name>
    <dbReference type="NCBI Taxonomy" id="2507935"/>
    <lineage>
        <taxon>Bacteria</taxon>
        <taxon>Bacillati</taxon>
        <taxon>Bacillota</taxon>
        <taxon>Bacilli</taxon>
        <taxon>Bacillales</taxon>
        <taxon>Paenibacillaceae</taxon>
        <taxon>Cohnella</taxon>
    </lineage>
</organism>
<reference evidence="1 2" key="1">
    <citation type="submission" date="2019-01" db="EMBL/GenBank/DDBJ databases">
        <title>Complete genome sequence of Cohnella hallensis HS21 isolated from Korean fir (Abies koreana) rhizospheric soil.</title>
        <authorList>
            <person name="Jiang L."/>
            <person name="Kang S.W."/>
            <person name="Kim S."/>
            <person name="Jung J."/>
            <person name="Kim C.Y."/>
            <person name="Kim D.H."/>
            <person name="Kim S.W."/>
            <person name="Lee J."/>
        </authorList>
    </citation>
    <scope>NUCLEOTIDE SEQUENCE [LARGE SCALE GENOMIC DNA]</scope>
    <source>
        <strain evidence="1 2">HS21</strain>
    </source>
</reference>
<evidence type="ECO:0000313" key="1">
    <source>
        <dbReference type="EMBL" id="BBI33606.1"/>
    </source>
</evidence>
<protein>
    <submittedName>
        <fullName evidence="1">Uncharacterized protein</fullName>
    </submittedName>
</protein>
<gene>
    <name evidence="1" type="ORF">KCTCHS21_30050</name>
</gene>
<dbReference type="EMBL" id="AP019400">
    <property type="protein sequence ID" value="BBI33606.1"/>
    <property type="molecule type" value="Genomic_DNA"/>
</dbReference>
<accession>A0A3T1D6A2</accession>
<dbReference type="AlphaFoldDB" id="A0A3T1D6A2"/>
<dbReference type="Proteomes" id="UP000289856">
    <property type="component" value="Chromosome"/>
</dbReference>
<dbReference type="KEGG" id="cohn:KCTCHS21_30050"/>
<name>A0A3T1D6A2_9BACL</name>
<evidence type="ECO:0000313" key="2">
    <source>
        <dbReference type="Proteomes" id="UP000289856"/>
    </source>
</evidence>